<evidence type="ECO:0008006" key="3">
    <source>
        <dbReference type="Google" id="ProtNLM"/>
    </source>
</evidence>
<dbReference type="GO" id="GO:0008641">
    <property type="term" value="F:ubiquitin-like modifier activating enzyme activity"/>
    <property type="evidence" value="ECO:0007669"/>
    <property type="project" value="InterPro"/>
</dbReference>
<dbReference type="NCBIfam" id="TIGR03882">
    <property type="entry name" value="cyclo_dehyd_2"/>
    <property type="match status" value="1"/>
</dbReference>
<protein>
    <recommendedName>
        <fullName evidence="3">TOMM leader peptide-binding protein</fullName>
    </recommendedName>
</protein>
<reference evidence="2" key="1">
    <citation type="submission" date="2016-11" db="EMBL/GenBank/DDBJ databases">
        <authorList>
            <person name="Shukria A."/>
            <person name="Stevens D.C."/>
        </authorList>
    </citation>
    <scope>NUCLEOTIDE SEQUENCE [LARGE SCALE GENOMIC DNA]</scope>
    <source>
        <strain evidence="2">Cbfe23</strain>
    </source>
</reference>
<dbReference type="Gene3D" id="3.90.930.60">
    <property type="match status" value="1"/>
</dbReference>
<dbReference type="Proteomes" id="UP000182229">
    <property type="component" value="Unassembled WGS sequence"/>
</dbReference>
<evidence type="ECO:0000313" key="1">
    <source>
        <dbReference type="EMBL" id="OJH36677.1"/>
    </source>
</evidence>
<evidence type="ECO:0000313" key="2">
    <source>
        <dbReference type="Proteomes" id="UP000182229"/>
    </source>
</evidence>
<name>A0A1L9B340_9BACT</name>
<gene>
    <name evidence="1" type="ORF">BON30_33585</name>
</gene>
<organism evidence="1 2">
    <name type="scientific">Cystobacter ferrugineus</name>
    <dbReference type="NCBI Taxonomy" id="83449"/>
    <lineage>
        <taxon>Bacteria</taxon>
        <taxon>Pseudomonadati</taxon>
        <taxon>Myxococcota</taxon>
        <taxon>Myxococcia</taxon>
        <taxon>Myxococcales</taxon>
        <taxon>Cystobacterineae</taxon>
        <taxon>Archangiaceae</taxon>
        <taxon>Cystobacter</taxon>
    </lineage>
</organism>
<reference evidence="1 2" key="2">
    <citation type="submission" date="2016-12" db="EMBL/GenBank/DDBJ databases">
        <title>Draft Genome Sequence of Cystobacter ferrugineus Strain Cbfe23.</title>
        <authorList>
            <person name="Akbar S."/>
            <person name="Dowd S.E."/>
            <person name="Stevens D.C."/>
        </authorList>
    </citation>
    <scope>NUCLEOTIDE SEQUENCE [LARGE SCALE GENOMIC DNA]</scope>
    <source>
        <strain evidence="1 2">Cbfe23</strain>
    </source>
</reference>
<proteinExistence type="predicted"/>
<dbReference type="AlphaFoldDB" id="A0A1L9B340"/>
<dbReference type="Gene3D" id="3.40.50.720">
    <property type="entry name" value="NAD(P)-binding Rossmann-like Domain"/>
    <property type="match status" value="1"/>
</dbReference>
<dbReference type="EMBL" id="MPIN01000010">
    <property type="protein sequence ID" value="OJH36677.1"/>
    <property type="molecule type" value="Genomic_DNA"/>
</dbReference>
<dbReference type="STRING" id="83449.BON30_33585"/>
<comment type="caution">
    <text evidence="1">The sequence shown here is derived from an EMBL/GenBank/DDBJ whole genome shotgun (WGS) entry which is preliminary data.</text>
</comment>
<sequence>MQFQSLQPMSDSFESMRPRLAPTVSVVQDGEDTCYLMMTGKDMLRCQGPLVSTLVTRLLPLLDGTRGVAEIRDVLDGTLEAKRVEEVLRLLLRHHLLMDAEPEQVLSTQERVAFGSLLALLSRSSTQPYRVLERLRRMRLVVVGDSELAREVVDALAECAFGTIDLVSPRGAWAAPTLELPVRVRHFDPGELRDVVPGAELVIGVQDGEFNFTRQMRELNRLCLRLGVSWLQVQLTLEAEGWLGPLHTPGTACFECMDMRMKSNLRTWKEHGLHEEQVEQGLSMGRRLGFRPMQRQLAGALAVEVLLHLSGIEASRLVGRSLVIDALSQESSLHPVLKHPACPACGTPPEARLHPWGEEDIRLERTLMSGAAAP</sequence>
<dbReference type="SUPFAM" id="SSF69572">
    <property type="entry name" value="Activating enzymes of the ubiquitin-like proteins"/>
    <property type="match status" value="1"/>
</dbReference>
<keyword evidence="2" id="KW-1185">Reference proteome</keyword>
<accession>A0A1L9B340</accession>
<dbReference type="RefSeq" id="WP_071902566.1">
    <property type="nucleotide sequence ID" value="NZ_MPIN01000010.1"/>
</dbReference>
<dbReference type="InterPro" id="IPR022291">
    <property type="entry name" value="Bacteriocin_synth_cyclodeHase"/>
</dbReference>
<dbReference type="OrthoDB" id="2379922at2"/>
<dbReference type="InterPro" id="IPR035985">
    <property type="entry name" value="Ubiquitin-activating_enz"/>
</dbReference>